<comment type="caution">
    <text evidence="2">The sequence shown here is derived from an EMBL/GenBank/DDBJ whole genome shotgun (WGS) entry which is preliminary data.</text>
</comment>
<sequence length="320" mass="34674">MLTIAPHAPQVARHKAEGIHILFAILCFQNTAPGQQPFERGTRSRLQLSQRRSATDLEISVIGSRTMSAKVQMYRQPTPSMIKMPAPLAASQMPSFPMGTIGARPQNYPTGPLLSARPTYLPGGSTPMTKPMGSSAMIQMPRSVMGSYVANPQPYRVGGSSISLDVSMRYQPQISKSYAVQPLPDSRVQRPSVVQPSSVAIKPQPLASVVKRAEVAEAAKVLSTKLSTQMLEKPEVPAAKEAEPAKEVLDEAEPAPEPGRQATEMAANMPSNKEELENVVDNFKVEEQAKPLIDPAVSDSRIKSLAKRFSKVLTGCLFCK</sequence>
<feature type="compositionally biased region" description="Basic and acidic residues" evidence="1">
    <location>
        <begin position="236"/>
        <end position="249"/>
    </location>
</feature>
<dbReference type="Proteomes" id="UP001642484">
    <property type="component" value="Unassembled WGS sequence"/>
</dbReference>
<evidence type="ECO:0000313" key="3">
    <source>
        <dbReference type="Proteomes" id="UP001642484"/>
    </source>
</evidence>
<gene>
    <name evidence="2" type="ORF">CCMP2556_LOCUS36330</name>
</gene>
<reference evidence="2 3" key="1">
    <citation type="submission" date="2024-02" db="EMBL/GenBank/DDBJ databases">
        <authorList>
            <person name="Chen Y."/>
            <person name="Shah S."/>
            <person name="Dougan E. K."/>
            <person name="Thang M."/>
            <person name="Chan C."/>
        </authorList>
    </citation>
    <scope>NUCLEOTIDE SEQUENCE [LARGE SCALE GENOMIC DNA]</scope>
</reference>
<keyword evidence="3" id="KW-1185">Reference proteome</keyword>
<feature type="region of interest" description="Disordered" evidence="1">
    <location>
        <begin position="34"/>
        <end position="55"/>
    </location>
</feature>
<feature type="region of interest" description="Disordered" evidence="1">
    <location>
        <begin position="236"/>
        <end position="260"/>
    </location>
</feature>
<proteinExistence type="predicted"/>
<organism evidence="2 3">
    <name type="scientific">Durusdinium trenchii</name>
    <dbReference type="NCBI Taxonomy" id="1381693"/>
    <lineage>
        <taxon>Eukaryota</taxon>
        <taxon>Sar</taxon>
        <taxon>Alveolata</taxon>
        <taxon>Dinophyceae</taxon>
        <taxon>Suessiales</taxon>
        <taxon>Symbiodiniaceae</taxon>
        <taxon>Durusdinium</taxon>
    </lineage>
</organism>
<name>A0ABP0PCI2_9DINO</name>
<evidence type="ECO:0000313" key="2">
    <source>
        <dbReference type="EMBL" id="CAK9073752.1"/>
    </source>
</evidence>
<protein>
    <submittedName>
        <fullName evidence="2">Uncharacterized protein</fullName>
    </submittedName>
</protein>
<dbReference type="EMBL" id="CAXAMN010022917">
    <property type="protein sequence ID" value="CAK9073752.1"/>
    <property type="molecule type" value="Genomic_DNA"/>
</dbReference>
<accession>A0ABP0PCI2</accession>
<evidence type="ECO:0000256" key="1">
    <source>
        <dbReference type="SAM" id="MobiDB-lite"/>
    </source>
</evidence>